<keyword evidence="13" id="KW-1185">Reference proteome</keyword>
<feature type="transmembrane region" description="Helical" evidence="10">
    <location>
        <begin position="103"/>
        <end position="122"/>
    </location>
</feature>
<dbReference type="STRING" id="1608583.BN1356_00183"/>
<evidence type="ECO:0000313" key="12">
    <source>
        <dbReference type="EMBL" id="CQR23814.1"/>
    </source>
</evidence>
<keyword evidence="2 9" id="KW-0813">Transport</keyword>
<evidence type="ECO:0000256" key="5">
    <source>
        <dbReference type="ARBA" id="ARBA00022683"/>
    </source>
</evidence>
<comment type="subcellular location">
    <subcellularLocation>
        <location evidence="1">Cell membrane</location>
        <topology evidence="1">Multi-pass membrane protein</topology>
    </subcellularLocation>
</comment>
<dbReference type="InterPro" id="IPR004501">
    <property type="entry name" value="PTS_EIIC_3"/>
</dbReference>
<dbReference type="GO" id="GO:1901264">
    <property type="term" value="P:carbohydrate derivative transport"/>
    <property type="evidence" value="ECO:0007669"/>
    <property type="project" value="TreeGrafter"/>
</dbReference>
<feature type="transmembrane region" description="Helical" evidence="10">
    <location>
        <begin position="72"/>
        <end position="91"/>
    </location>
</feature>
<dbReference type="PROSITE" id="PS51105">
    <property type="entry name" value="PTS_EIIC_TYPE_3"/>
    <property type="match status" value="1"/>
</dbReference>
<evidence type="ECO:0000256" key="6">
    <source>
        <dbReference type="ARBA" id="ARBA00022692"/>
    </source>
</evidence>
<dbReference type="AlphaFoldDB" id="A0A0E3WEK0"/>
<evidence type="ECO:0000259" key="11">
    <source>
        <dbReference type="PROSITE" id="PS51105"/>
    </source>
</evidence>
<dbReference type="NCBIfam" id="NF007157">
    <property type="entry name" value="PRK09592.1"/>
    <property type="match status" value="1"/>
</dbReference>
<dbReference type="PIRSF" id="PIRSF006351">
    <property type="entry name" value="PTS_EIIC-Cellobiose"/>
    <property type="match status" value="1"/>
</dbReference>
<gene>
    <name evidence="12" type="ORF">BN1356_00183</name>
</gene>
<organism evidence="12 13">
    <name type="scientific">Streptococcus varani</name>
    <dbReference type="NCBI Taxonomy" id="1608583"/>
    <lineage>
        <taxon>Bacteria</taxon>
        <taxon>Bacillati</taxon>
        <taxon>Bacillota</taxon>
        <taxon>Bacilli</taxon>
        <taxon>Lactobacillales</taxon>
        <taxon>Streptococcaceae</taxon>
        <taxon>Streptococcus</taxon>
    </lineage>
</organism>
<feature type="transmembrane region" description="Helical" evidence="10">
    <location>
        <begin position="255"/>
        <end position="276"/>
    </location>
</feature>
<feature type="transmembrane region" description="Helical" evidence="10">
    <location>
        <begin position="392"/>
        <end position="420"/>
    </location>
</feature>
<name>A0A0E3WEK0_9STRE</name>
<feature type="domain" description="PTS EIIC type-3" evidence="11">
    <location>
        <begin position="5"/>
        <end position="422"/>
    </location>
</feature>
<dbReference type="OrthoDB" id="1550290at2"/>
<reference evidence="13" key="1">
    <citation type="submission" date="2015-03" db="EMBL/GenBank/DDBJ databases">
        <authorList>
            <person name="Urmite Genomes"/>
        </authorList>
    </citation>
    <scope>NUCLEOTIDE SEQUENCE [LARGE SCALE GENOMIC DNA]</scope>
    <source>
        <strain evidence="13">FF10</strain>
    </source>
</reference>
<dbReference type="EMBL" id="CTEN01000001">
    <property type="protein sequence ID" value="CQR23814.1"/>
    <property type="molecule type" value="Genomic_DNA"/>
</dbReference>
<dbReference type="Proteomes" id="UP000198604">
    <property type="component" value="Unassembled WGS sequence"/>
</dbReference>
<evidence type="ECO:0000256" key="1">
    <source>
        <dbReference type="ARBA" id="ARBA00004651"/>
    </source>
</evidence>
<sequence length="438" mass="46441">MFEFLEKYLMGPMGKVATYRPVRAIVAAGMASIPLTIVGSAFLVLGVIPLAFPALAGIWAGSFDKFSALTLLAYKCSMGILTLYFTLVIGYEYTKIYAEEEGLNLSPLNGAILSIFAFFMTIPELVFDKGVMGLVSSATTIGGWSVGGDGLSRLGTAGIFTGILMSVLAVQLYRLCVKRNWVIKMPEAVPEGVSRSFSALIPAFVVAITVIVINGAFIFMGTDIYRVIAIPFAFVTNITNSLPGIIVIYFLVHALWIVGIHGANIVMALVNPILLANMAANVDGASYAFAGEFTNAYVTIGGSGATLGMTLFIAFFAKSEQLKILGKASIGPALFNINEPIIFRLPVVYNPILAIPFMLAPIVTASLAFLVVNSGLVAKNIAQMPWPSPGGIGAFIGSGGDIKAGILAIVCVLVAFAIWFPFIKVYDAKLVKEEQGAA</sequence>
<evidence type="ECO:0000256" key="4">
    <source>
        <dbReference type="ARBA" id="ARBA00022597"/>
    </source>
</evidence>
<dbReference type="RefSeq" id="WP_093649561.1">
    <property type="nucleotide sequence ID" value="NZ_CTEN01000001.1"/>
</dbReference>
<keyword evidence="6 10" id="KW-0812">Transmembrane</keyword>
<dbReference type="InterPro" id="IPR004796">
    <property type="entry name" value="PTS_IIC_cello"/>
</dbReference>
<evidence type="ECO:0000256" key="10">
    <source>
        <dbReference type="SAM" id="Phobius"/>
    </source>
</evidence>
<feature type="transmembrane region" description="Helical" evidence="10">
    <location>
        <begin position="154"/>
        <end position="176"/>
    </location>
</feature>
<dbReference type="InterPro" id="IPR051088">
    <property type="entry name" value="PTS_Sugar-EIIC/EIIB"/>
</dbReference>
<comment type="function">
    <text evidence="9">The phosphoenolpyruvate-dependent sugar phosphotransferase system (PTS), a major carbohydrate active -transport system, catalyzes the phosphorylation of incoming sugar substrates concomitant with their translocation across the cell membrane.</text>
</comment>
<dbReference type="PANTHER" id="PTHR33989">
    <property type="match status" value="1"/>
</dbReference>
<dbReference type="GO" id="GO:0005886">
    <property type="term" value="C:plasma membrane"/>
    <property type="evidence" value="ECO:0007669"/>
    <property type="project" value="UniProtKB-SubCell"/>
</dbReference>
<evidence type="ECO:0000313" key="13">
    <source>
        <dbReference type="Proteomes" id="UP000198604"/>
    </source>
</evidence>
<accession>A0A0E3WEK0</accession>
<dbReference type="Pfam" id="PF02378">
    <property type="entry name" value="PTS_EIIC"/>
    <property type="match status" value="1"/>
</dbReference>
<keyword evidence="5" id="KW-0598">Phosphotransferase system</keyword>
<evidence type="ECO:0000256" key="2">
    <source>
        <dbReference type="ARBA" id="ARBA00022448"/>
    </source>
</evidence>
<evidence type="ECO:0000256" key="3">
    <source>
        <dbReference type="ARBA" id="ARBA00022475"/>
    </source>
</evidence>
<feature type="transmembrane region" description="Helical" evidence="10">
    <location>
        <begin position="296"/>
        <end position="317"/>
    </location>
</feature>
<keyword evidence="8 9" id="KW-0472">Membrane</keyword>
<dbReference type="PANTHER" id="PTHR33989:SF8">
    <property type="entry name" value="PERMEASE IIC COMPONENT"/>
    <property type="match status" value="1"/>
</dbReference>
<keyword evidence="3 9" id="KW-1003">Cell membrane</keyword>
<evidence type="ECO:0000256" key="8">
    <source>
        <dbReference type="ARBA" id="ARBA00023136"/>
    </source>
</evidence>
<dbReference type="GO" id="GO:0009401">
    <property type="term" value="P:phosphoenolpyruvate-dependent sugar phosphotransferase system"/>
    <property type="evidence" value="ECO:0007669"/>
    <property type="project" value="UniProtKB-KW"/>
</dbReference>
<dbReference type="GO" id="GO:0008982">
    <property type="term" value="F:protein-N(PI)-phosphohistidine-sugar phosphotransferase activity"/>
    <property type="evidence" value="ECO:0007669"/>
    <property type="project" value="UniProtKB-UniRule"/>
</dbReference>
<keyword evidence="7 10" id="KW-1133">Transmembrane helix</keyword>
<keyword evidence="4 9" id="KW-0762">Sugar transport</keyword>
<dbReference type="InterPro" id="IPR003352">
    <property type="entry name" value="PTS_EIIC"/>
</dbReference>
<protein>
    <recommendedName>
        <fullName evidence="9">Permease IIC component</fullName>
    </recommendedName>
</protein>
<feature type="transmembrane region" description="Helical" evidence="10">
    <location>
        <begin position="352"/>
        <end position="372"/>
    </location>
</feature>
<evidence type="ECO:0000256" key="7">
    <source>
        <dbReference type="ARBA" id="ARBA00022989"/>
    </source>
</evidence>
<evidence type="ECO:0000256" key="9">
    <source>
        <dbReference type="PIRNR" id="PIRNR006351"/>
    </source>
</evidence>
<feature type="transmembrane region" description="Helical" evidence="10">
    <location>
        <begin position="224"/>
        <end position="248"/>
    </location>
</feature>
<feature type="transmembrane region" description="Helical" evidence="10">
    <location>
        <begin position="21"/>
        <end position="52"/>
    </location>
</feature>
<dbReference type="NCBIfam" id="TIGR00410">
    <property type="entry name" value="lacE"/>
    <property type="match status" value="1"/>
</dbReference>
<proteinExistence type="predicted"/>
<feature type="transmembrane region" description="Helical" evidence="10">
    <location>
        <begin position="197"/>
        <end position="218"/>
    </location>
</feature>